<dbReference type="STRING" id="216903.SAMN05444371_0443"/>
<name>A0A1M6NIN8_9FLAO</name>
<keyword evidence="2" id="KW-1185">Reference proteome</keyword>
<evidence type="ECO:0000313" key="2">
    <source>
        <dbReference type="Proteomes" id="UP000184498"/>
    </source>
</evidence>
<evidence type="ECO:0000313" key="1">
    <source>
        <dbReference type="EMBL" id="SHJ95579.1"/>
    </source>
</evidence>
<evidence type="ECO:0008006" key="3">
    <source>
        <dbReference type="Google" id="ProtNLM"/>
    </source>
</evidence>
<proteinExistence type="predicted"/>
<dbReference type="PROSITE" id="PS51257">
    <property type="entry name" value="PROKAR_LIPOPROTEIN"/>
    <property type="match status" value="1"/>
</dbReference>
<dbReference type="AlphaFoldDB" id="A0A1M6NIN8"/>
<reference evidence="2" key="1">
    <citation type="submission" date="2016-11" db="EMBL/GenBank/DDBJ databases">
        <authorList>
            <person name="Varghese N."/>
            <person name="Submissions S."/>
        </authorList>
    </citation>
    <scope>NUCLEOTIDE SEQUENCE [LARGE SCALE GENOMIC DNA]</scope>
    <source>
        <strain evidence="2">DSM 18016</strain>
    </source>
</reference>
<sequence>MSVRRSFLFIFVRKIETMKNILTVIILLSIVACKKSSESVTSKADSVKIIDSINAARTKINDSILSHNRFRDWDGTHILTHDMIAGKGKISFTKTGRDEYKIKGEIRNGKNYLTIEGTGDMLSERHLSFEGTIRQSIRENDNGKTDIRKGRLTFLTKDGGKSFRLQQSVNSSGFSDEIYIKF</sequence>
<accession>A0A1M6NIN8</accession>
<organism evidence="1 2">
    <name type="scientific">Epilithonimonas mollis</name>
    <dbReference type="NCBI Taxonomy" id="216903"/>
    <lineage>
        <taxon>Bacteria</taxon>
        <taxon>Pseudomonadati</taxon>
        <taxon>Bacteroidota</taxon>
        <taxon>Flavobacteriia</taxon>
        <taxon>Flavobacteriales</taxon>
        <taxon>Weeksellaceae</taxon>
        <taxon>Chryseobacterium group</taxon>
        <taxon>Epilithonimonas</taxon>
    </lineage>
</organism>
<protein>
    <recommendedName>
        <fullName evidence="3">DUF4251 domain-containing protein</fullName>
    </recommendedName>
</protein>
<gene>
    <name evidence="1" type="ORF">SAMN05444371_0443</name>
</gene>
<dbReference type="EMBL" id="FRAM01000001">
    <property type="protein sequence ID" value="SHJ95579.1"/>
    <property type="molecule type" value="Genomic_DNA"/>
</dbReference>
<dbReference type="Proteomes" id="UP000184498">
    <property type="component" value="Unassembled WGS sequence"/>
</dbReference>